<keyword evidence="2" id="KW-0472">Membrane</keyword>
<evidence type="ECO:0000313" key="3">
    <source>
        <dbReference type="EMBL" id="GGX89551.1"/>
    </source>
</evidence>
<comment type="caution">
    <text evidence="3">The sequence shown here is derived from an EMBL/GenBank/DDBJ whole genome shotgun (WGS) entry which is preliminary data.</text>
</comment>
<feature type="transmembrane region" description="Helical" evidence="2">
    <location>
        <begin position="34"/>
        <end position="54"/>
    </location>
</feature>
<gene>
    <name evidence="3" type="ORF">GCM10010324_38960</name>
</gene>
<evidence type="ECO:0000256" key="2">
    <source>
        <dbReference type="SAM" id="Phobius"/>
    </source>
</evidence>
<reference evidence="4" key="1">
    <citation type="journal article" date="2019" name="Int. J. Syst. Evol. Microbiol.">
        <title>The Global Catalogue of Microorganisms (GCM) 10K type strain sequencing project: providing services to taxonomists for standard genome sequencing and annotation.</title>
        <authorList>
            <consortium name="The Broad Institute Genomics Platform"/>
            <consortium name="The Broad Institute Genome Sequencing Center for Infectious Disease"/>
            <person name="Wu L."/>
            <person name="Ma J."/>
        </authorList>
    </citation>
    <scope>NUCLEOTIDE SEQUENCE [LARGE SCALE GENOMIC DNA]</scope>
    <source>
        <strain evidence="4">JCM 4586</strain>
    </source>
</reference>
<name>A0ABQ2YNT8_9ACTN</name>
<sequence length="655" mass="69047">MNGAGTNWGRGPTSRFDGDPPASRLGVLFSLMRSWAAGLVVTLGAGYLLGVLALNALATPERLESFGWRMALLHVPSVLVIALSALVAARLHKEPYRHSLPLHLLAALAVPVAVTLRNLFGSWDIIVAEGVWMAVASLVFGGMCALLLDRLLGGREGERSGRPWDDLGQTAVDYIGTLVVVVAVIAGLLATGAGASIGGKIKEKLCRALGGSCGTGGQAEAGGKKDADFEPPLCNIATVADTAGSEAKIAWFKWGNEYGFQQQTFQSKTDVNGDGKVDGKDQKVYLTFTDAASVGATGEWKPGLKVGKLGTDKVELGAGVKVTNGDTWAFDSPEQAEKFRKDIEVMKTWETATKYGGMGGGNWYSGYKYAKEREKIEKKLGDRHIGYGKIGLEGSAEAGLKISAADEKKLSAQLGGKFKFSPEVTFTNNDINGTKAYTYSAGMEYGGKVGAEAGGLSGSSEGTVARTGTMTVTRDKKTGKLTRIDMTQTVDRKANDGGKASGSKDNGKDGADKKGGGAKAGGSSKTNDVDVVTNSIVFPEGNKGDADRATAEKWLDGSGDNTAPFTYMFGDHAPTTRPGDDDRFGQLLFDKGMSSKMHYNGESSAAEYGFDLTLGLSLGFKVTTEHSKQKLDEAKFLGAPADGKRGYVPYSYCAK</sequence>
<dbReference type="EMBL" id="BMUT01000008">
    <property type="protein sequence ID" value="GGX89551.1"/>
    <property type="molecule type" value="Genomic_DNA"/>
</dbReference>
<evidence type="ECO:0000313" key="4">
    <source>
        <dbReference type="Proteomes" id="UP000659223"/>
    </source>
</evidence>
<feature type="transmembrane region" description="Helical" evidence="2">
    <location>
        <begin position="100"/>
        <end position="120"/>
    </location>
</feature>
<protein>
    <submittedName>
        <fullName evidence="3">Uncharacterized protein</fullName>
    </submittedName>
</protein>
<accession>A0ABQ2YNT8</accession>
<dbReference type="Proteomes" id="UP000659223">
    <property type="component" value="Unassembled WGS sequence"/>
</dbReference>
<organism evidence="3 4">
    <name type="scientific">Streptomyces hiroshimensis</name>
    <dbReference type="NCBI Taxonomy" id="66424"/>
    <lineage>
        <taxon>Bacteria</taxon>
        <taxon>Bacillati</taxon>
        <taxon>Actinomycetota</taxon>
        <taxon>Actinomycetes</taxon>
        <taxon>Kitasatosporales</taxon>
        <taxon>Streptomycetaceae</taxon>
        <taxon>Streptomyces</taxon>
    </lineage>
</organism>
<feature type="transmembrane region" description="Helical" evidence="2">
    <location>
        <begin position="174"/>
        <end position="197"/>
    </location>
</feature>
<feature type="transmembrane region" description="Helical" evidence="2">
    <location>
        <begin position="66"/>
        <end position="88"/>
    </location>
</feature>
<keyword evidence="2" id="KW-0812">Transmembrane</keyword>
<evidence type="ECO:0000256" key="1">
    <source>
        <dbReference type="SAM" id="MobiDB-lite"/>
    </source>
</evidence>
<proteinExistence type="predicted"/>
<feature type="region of interest" description="Disordered" evidence="1">
    <location>
        <begin position="474"/>
        <end position="526"/>
    </location>
</feature>
<keyword evidence="2" id="KW-1133">Transmembrane helix</keyword>
<keyword evidence="4" id="KW-1185">Reference proteome</keyword>
<feature type="compositionally biased region" description="Basic and acidic residues" evidence="1">
    <location>
        <begin position="505"/>
        <end position="515"/>
    </location>
</feature>
<feature type="transmembrane region" description="Helical" evidence="2">
    <location>
        <begin position="132"/>
        <end position="153"/>
    </location>
</feature>